<keyword evidence="5 11" id="KW-1003">Cell membrane</keyword>
<comment type="similarity">
    <text evidence="2 11">Belongs to the SecG family.</text>
</comment>
<evidence type="ECO:0000313" key="12">
    <source>
        <dbReference type="EMBL" id="ADV33510.1"/>
    </source>
</evidence>
<dbReference type="GO" id="GO:0005886">
    <property type="term" value="C:plasma membrane"/>
    <property type="evidence" value="ECO:0007669"/>
    <property type="project" value="UniProtKB-SubCell"/>
</dbReference>
<keyword evidence="8 11" id="KW-1133">Transmembrane helix</keyword>
<dbReference type="RefSeq" id="WP_013516435.1">
    <property type="nucleotide sequence ID" value="NC_014909.2"/>
</dbReference>
<dbReference type="Proteomes" id="UP000007464">
    <property type="component" value="Chromosome"/>
</dbReference>
<proteinExistence type="inferred from homology"/>
<evidence type="ECO:0000256" key="5">
    <source>
        <dbReference type="ARBA" id="ARBA00022475"/>
    </source>
</evidence>
<dbReference type="GO" id="GO:0043952">
    <property type="term" value="P:protein transport by the Sec complex"/>
    <property type="evidence" value="ECO:0007669"/>
    <property type="project" value="TreeGrafter"/>
</dbReference>
<keyword evidence="6 11" id="KW-0812">Transmembrane</keyword>
<dbReference type="NCBIfam" id="TIGR00810">
    <property type="entry name" value="secG"/>
    <property type="match status" value="1"/>
</dbReference>
<reference evidence="12 13" key="1">
    <citation type="journal article" date="2010" name="BMC Genomics">
        <title>Unprecedented loss of ammonia assimilation capability in a urease-encoding bacterial mutualist.</title>
        <authorList>
            <person name="Williams L.E."/>
            <person name="Wernegreen J.J."/>
        </authorList>
    </citation>
    <scope>NUCLEOTIDE SEQUENCE [LARGE SCALE GENOMIC DNA]</scope>
    <source>
        <strain evidence="12 13">BVAF</strain>
    </source>
</reference>
<dbReference type="PANTHER" id="PTHR34182:SF1">
    <property type="entry name" value="PROTEIN-EXPORT MEMBRANE PROTEIN SECG"/>
    <property type="match status" value="1"/>
</dbReference>
<dbReference type="AlphaFoldDB" id="E8Q6R9"/>
<dbReference type="STRING" id="859654.BVAF_101"/>
<name>E8Q6R9_BLOVB</name>
<evidence type="ECO:0000256" key="4">
    <source>
        <dbReference type="ARBA" id="ARBA00022448"/>
    </source>
</evidence>
<comment type="subcellular location">
    <subcellularLocation>
        <location evidence="1 11">Cell membrane</location>
        <topology evidence="1 11">Multi-pass membrane protein</topology>
    </subcellularLocation>
</comment>
<dbReference type="KEGG" id="bva:BVAF_101"/>
<accession>E8Q6R9</accession>
<evidence type="ECO:0000256" key="7">
    <source>
        <dbReference type="ARBA" id="ARBA00022927"/>
    </source>
</evidence>
<organism evidence="12 13">
    <name type="scientific">Blochmanniella vafra (strain BVAF)</name>
    <dbReference type="NCBI Taxonomy" id="859654"/>
    <lineage>
        <taxon>Bacteria</taxon>
        <taxon>Pseudomonadati</taxon>
        <taxon>Pseudomonadota</taxon>
        <taxon>Gammaproteobacteria</taxon>
        <taxon>Enterobacterales</taxon>
        <taxon>Enterobacteriaceae</taxon>
        <taxon>ant endosymbionts</taxon>
        <taxon>Candidatus Blochmanniella</taxon>
    </lineage>
</organism>
<evidence type="ECO:0000256" key="1">
    <source>
        <dbReference type="ARBA" id="ARBA00004651"/>
    </source>
</evidence>
<evidence type="ECO:0000256" key="6">
    <source>
        <dbReference type="ARBA" id="ARBA00022692"/>
    </source>
</evidence>
<keyword evidence="10 11" id="KW-0472">Membrane</keyword>
<dbReference type="PANTHER" id="PTHR34182">
    <property type="entry name" value="PROTEIN-EXPORT MEMBRANE PROTEIN SECG"/>
    <property type="match status" value="1"/>
</dbReference>
<evidence type="ECO:0000313" key="13">
    <source>
        <dbReference type="Proteomes" id="UP000007464"/>
    </source>
</evidence>
<evidence type="ECO:0000256" key="10">
    <source>
        <dbReference type="ARBA" id="ARBA00023136"/>
    </source>
</evidence>
<gene>
    <name evidence="12" type="primary">secG</name>
    <name evidence="12" type="ordered locus">BVAF_101</name>
</gene>
<evidence type="ECO:0000256" key="8">
    <source>
        <dbReference type="ARBA" id="ARBA00022989"/>
    </source>
</evidence>
<keyword evidence="9 11" id="KW-0811">Translocation</keyword>
<dbReference type="PRINTS" id="PR01651">
    <property type="entry name" value="SECGEXPORT"/>
</dbReference>
<keyword evidence="4 11" id="KW-0813">Transport</keyword>
<dbReference type="InterPro" id="IPR004692">
    <property type="entry name" value="SecG"/>
</dbReference>
<evidence type="ECO:0000256" key="9">
    <source>
        <dbReference type="ARBA" id="ARBA00023010"/>
    </source>
</evidence>
<sequence>MYQFFLVTFVIIAIILIILIMLQQNNGNSMGGGFDYRSLGDMLNSGSFNDNITRVIVILAILFFVFSLVLGNMNSKCNDHVYFQNDSNKHKDENDIHK</sequence>
<evidence type="ECO:0000256" key="11">
    <source>
        <dbReference type="RuleBase" id="RU365087"/>
    </source>
</evidence>
<dbReference type="EMBL" id="CP002189">
    <property type="protein sequence ID" value="ADV33510.1"/>
    <property type="molecule type" value="Genomic_DNA"/>
</dbReference>
<dbReference type="OrthoDB" id="9813947at2"/>
<keyword evidence="7 11" id="KW-0653">Protein transport</keyword>
<protein>
    <recommendedName>
        <fullName evidence="3 11">Protein-export membrane protein SecG</fullName>
    </recommendedName>
</protein>
<evidence type="ECO:0000256" key="2">
    <source>
        <dbReference type="ARBA" id="ARBA00008445"/>
    </source>
</evidence>
<dbReference type="Pfam" id="PF03840">
    <property type="entry name" value="SecG"/>
    <property type="match status" value="1"/>
</dbReference>
<keyword evidence="13" id="KW-1185">Reference proteome</keyword>
<feature type="transmembrane region" description="Helical" evidence="11">
    <location>
        <begin position="52"/>
        <end position="70"/>
    </location>
</feature>
<dbReference type="GO" id="GO:0065002">
    <property type="term" value="P:intracellular protein transmembrane transport"/>
    <property type="evidence" value="ECO:0007669"/>
    <property type="project" value="TreeGrafter"/>
</dbReference>
<dbReference type="GO" id="GO:0009306">
    <property type="term" value="P:protein secretion"/>
    <property type="evidence" value="ECO:0007669"/>
    <property type="project" value="UniProtKB-UniRule"/>
</dbReference>
<dbReference type="GO" id="GO:0015450">
    <property type="term" value="F:protein-transporting ATPase activity"/>
    <property type="evidence" value="ECO:0007669"/>
    <property type="project" value="UniProtKB-UniRule"/>
</dbReference>
<dbReference type="HOGENOM" id="CLU_094156_2_2_6"/>
<feature type="transmembrane region" description="Helical" evidence="11">
    <location>
        <begin position="5"/>
        <end position="22"/>
    </location>
</feature>
<comment type="function">
    <text evidence="11">Involved in protein export. Participates in an early event of protein translocation.</text>
</comment>
<evidence type="ECO:0000256" key="3">
    <source>
        <dbReference type="ARBA" id="ARBA00017876"/>
    </source>
</evidence>